<evidence type="ECO:0000256" key="1">
    <source>
        <dbReference type="ARBA" id="ARBA00008645"/>
    </source>
</evidence>
<protein>
    <recommendedName>
        <fullName evidence="7">sn-1-specific diacylglycerol lipase ABHD11</fullName>
        <ecNumber evidence="3">3.1.1.116</ecNumber>
    </recommendedName>
    <alternativeName>
        <fullName evidence="4">Alpha/beta hydrolase domain-containing protein 11</fullName>
    </alternativeName>
</protein>
<feature type="domain" description="AB hydrolase-1" evidence="12">
    <location>
        <begin position="23"/>
        <end position="265"/>
    </location>
</feature>
<accession>A0A075AHF0</accession>
<dbReference type="STRING" id="6198.A0A075AHF0"/>
<dbReference type="GO" id="GO:0005739">
    <property type="term" value="C:mitochondrion"/>
    <property type="evidence" value="ECO:0007669"/>
    <property type="project" value="TreeGrafter"/>
</dbReference>
<evidence type="ECO:0000256" key="5">
    <source>
        <dbReference type="ARBA" id="ARBA00043667"/>
    </source>
</evidence>
<dbReference type="InterPro" id="IPR029058">
    <property type="entry name" value="AB_hydrolase_fold"/>
</dbReference>
<comment type="catalytic activity">
    <reaction evidence="9">
        <text>1,2-didecanoylglycerol + H2O = decanoylglycerol + decanoate + H(+)</text>
        <dbReference type="Rhea" id="RHEA:48596"/>
        <dbReference type="ChEBI" id="CHEBI:11152"/>
        <dbReference type="ChEBI" id="CHEBI:15377"/>
        <dbReference type="ChEBI" id="CHEBI:15378"/>
        <dbReference type="ChEBI" id="CHEBI:27689"/>
        <dbReference type="ChEBI" id="CHEBI:90605"/>
    </reaction>
</comment>
<organism evidence="13 14">
    <name type="scientific">Opisthorchis viverrini</name>
    <name type="common">Southeast Asian liver fluke</name>
    <dbReference type="NCBI Taxonomy" id="6198"/>
    <lineage>
        <taxon>Eukaryota</taxon>
        <taxon>Metazoa</taxon>
        <taxon>Spiralia</taxon>
        <taxon>Lophotrochozoa</taxon>
        <taxon>Platyhelminthes</taxon>
        <taxon>Trematoda</taxon>
        <taxon>Digenea</taxon>
        <taxon>Opisthorchiida</taxon>
        <taxon>Opisthorchiata</taxon>
        <taxon>Opisthorchiidae</taxon>
        <taxon>Opisthorchis</taxon>
    </lineage>
</organism>
<dbReference type="KEGG" id="ovi:T265_03679"/>
<dbReference type="SUPFAM" id="SSF53474">
    <property type="entry name" value="alpha/beta-Hydrolases"/>
    <property type="match status" value="1"/>
</dbReference>
<dbReference type="AlphaFoldDB" id="A0A075AHF0"/>
<evidence type="ECO:0000256" key="2">
    <source>
        <dbReference type="ARBA" id="ARBA00022801"/>
    </source>
</evidence>
<proteinExistence type="inferred from homology"/>
<evidence type="ECO:0000259" key="12">
    <source>
        <dbReference type="Pfam" id="PF00561"/>
    </source>
</evidence>
<comment type="catalytic activity">
    <reaction evidence="8">
        <text>1-octadecanoyl-2-(4Z,7Z,10Z,13Z,16Z,19Z-docosahexaenoyl)-sn-glycerol + H2O = 2-(4Z,7Z,10Z,13Z,16Z,19Z-docosahexaenoyl)-glycerol + octadecanoate + H(+)</text>
        <dbReference type="Rhea" id="RHEA:77107"/>
        <dbReference type="ChEBI" id="CHEBI:15377"/>
        <dbReference type="ChEBI" id="CHEBI:15378"/>
        <dbReference type="ChEBI" id="CHEBI:25629"/>
        <dbReference type="ChEBI" id="CHEBI:77129"/>
        <dbReference type="ChEBI" id="CHEBI:186738"/>
    </reaction>
</comment>
<evidence type="ECO:0000256" key="3">
    <source>
        <dbReference type="ARBA" id="ARBA00026104"/>
    </source>
</evidence>
<comment type="catalytic activity">
    <reaction evidence="5">
        <text>a 1,2-diacyl-sn-glycerol + H2O = a 2-acylglycerol + a fatty acid + H(+)</text>
        <dbReference type="Rhea" id="RHEA:33275"/>
        <dbReference type="ChEBI" id="CHEBI:15377"/>
        <dbReference type="ChEBI" id="CHEBI:15378"/>
        <dbReference type="ChEBI" id="CHEBI:17389"/>
        <dbReference type="ChEBI" id="CHEBI:17815"/>
        <dbReference type="ChEBI" id="CHEBI:28868"/>
        <dbReference type="EC" id="3.1.1.116"/>
    </reaction>
</comment>
<evidence type="ECO:0000256" key="8">
    <source>
        <dbReference type="ARBA" id="ARBA00048283"/>
    </source>
</evidence>
<dbReference type="Proteomes" id="UP000054324">
    <property type="component" value="Unassembled WGS sequence"/>
</dbReference>
<dbReference type="OrthoDB" id="8119704at2759"/>
<dbReference type="RefSeq" id="XP_009166485.1">
    <property type="nucleotide sequence ID" value="XM_009168221.1"/>
</dbReference>
<dbReference type="CTD" id="20317866"/>
<dbReference type="EMBL" id="KL596672">
    <property type="protein sequence ID" value="KER29769.1"/>
    <property type="molecule type" value="Genomic_DNA"/>
</dbReference>
<dbReference type="InterPro" id="IPR000073">
    <property type="entry name" value="AB_hydrolase_1"/>
</dbReference>
<evidence type="ECO:0000256" key="4">
    <source>
        <dbReference type="ARBA" id="ARBA00042703"/>
    </source>
</evidence>
<evidence type="ECO:0000256" key="10">
    <source>
        <dbReference type="ARBA" id="ARBA00048513"/>
    </source>
</evidence>
<comment type="catalytic activity">
    <reaction evidence="10">
        <text>1-octadecanoyl-2-(9Z-octadecenoyl)-sn-glycerol + H2O = 2-(9Z-octadecenoyl)-glycerol + octadecanoate + H(+)</text>
        <dbReference type="Rhea" id="RHEA:77103"/>
        <dbReference type="ChEBI" id="CHEBI:15377"/>
        <dbReference type="ChEBI" id="CHEBI:15378"/>
        <dbReference type="ChEBI" id="CHEBI:25629"/>
        <dbReference type="ChEBI" id="CHEBI:73990"/>
        <dbReference type="ChEBI" id="CHEBI:75468"/>
    </reaction>
</comment>
<evidence type="ECO:0000313" key="14">
    <source>
        <dbReference type="Proteomes" id="UP000054324"/>
    </source>
</evidence>
<dbReference type="GeneID" id="20317866"/>
<comment type="similarity">
    <text evidence="1">Belongs to the AB hydrolase superfamily.</text>
</comment>
<evidence type="ECO:0000256" key="6">
    <source>
        <dbReference type="ARBA" id="ARBA00043742"/>
    </source>
</evidence>
<comment type="catalytic activity">
    <reaction evidence="11">
        <text>1-octadecanoyl-2-(5Z,8Z,11Z,14Z-eicosatetraenoyl)-sn-glycerol + H2O = 2-(5Z,8Z,11Z,14Z-eicosatetraenoyl)-glycerol + octadecanoate + H(+)</text>
        <dbReference type="Rhea" id="RHEA:38507"/>
        <dbReference type="ChEBI" id="CHEBI:15377"/>
        <dbReference type="ChEBI" id="CHEBI:15378"/>
        <dbReference type="ChEBI" id="CHEBI:25629"/>
        <dbReference type="ChEBI" id="CHEBI:52392"/>
        <dbReference type="ChEBI" id="CHEBI:75728"/>
    </reaction>
</comment>
<dbReference type="GO" id="GO:0052689">
    <property type="term" value="F:carboxylic ester hydrolase activity"/>
    <property type="evidence" value="ECO:0007669"/>
    <property type="project" value="TreeGrafter"/>
</dbReference>
<dbReference type="PANTHER" id="PTHR46118">
    <property type="entry name" value="PROTEIN ABHD11"/>
    <property type="match status" value="1"/>
</dbReference>
<sequence length="301" mass="33755">MSFGLFLSHTLLRASDPLLKGSILICHGLFGSKQNWKSLSQTLHRMACGNICVVDLRNHGMSPHSLDMSYFAMAQDVAKIVDELDLQDVCLVGHSMGGKVAMCAALLEPERFSRLMVIDSSPAYTSKANRIMPHLQLMMNVDFVQVKRESDGTLSGIRQWLFDTWKKDIPDETIRRFLLTNLEQREGKCEWRVNLRAIAACWHHIVGFPDNELQGLTFNNPTMFVAGGRSDYIKLSDFPKIHSYFPQARLLSVEGAGHWVHVDDPHSVLHLITTFVKGSAEDPLPNRVVDLTDKGLALIGT</sequence>
<comment type="catalytic activity">
    <reaction evidence="6">
        <text>a 1,3-diacyl-sn-glycerol + H2O = a 1-acyl-sn-glycerol + a fatty acid + H(+)</text>
        <dbReference type="Rhea" id="RHEA:38503"/>
        <dbReference type="ChEBI" id="CHEBI:15377"/>
        <dbReference type="ChEBI" id="CHEBI:15378"/>
        <dbReference type="ChEBI" id="CHEBI:28868"/>
        <dbReference type="ChEBI" id="CHEBI:64683"/>
        <dbReference type="ChEBI" id="CHEBI:77272"/>
    </reaction>
</comment>
<evidence type="ECO:0000256" key="11">
    <source>
        <dbReference type="ARBA" id="ARBA00048919"/>
    </source>
</evidence>
<dbReference type="Pfam" id="PF00561">
    <property type="entry name" value="Abhydrolase_1"/>
    <property type="match status" value="1"/>
</dbReference>
<keyword evidence="14" id="KW-1185">Reference proteome</keyword>
<gene>
    <name evidence="13" type="ORF">T265_03679</name>
</gene>
<dbReference type="Gene3D" id="3.40.50.1820">
    <property type="entry name" value="alpha/beta hydrolase"/>
    <property type="match status" value="1"/>
</dbReference>
<evidence type="ECO:0000256" key="9">
    <source>
        <dbReference type="ARBA" id="ARBA00048504"/>
    </source>
</evidence>
<name>A0A075AHF0_OPIVI</name>
<dbReference type="PANTHER" id="PTHR46118:SF4">
    <property type="entry name" value="PROTEIN ABHD11"/>
    <property type="match status" value="1"/>
</dbReference>
<dbReference type="EC" id="3.1.1.116" evidence="3"/>
<reference evidence="13 14" key="1">
    <citation type="submission" date="2013-11" db="EMBL/GenBank/DDBJ databases">
        <title>Opisthorchis viverrini - life in the bile duct.</title>
        <authorList>
            <person name="Young N.D."/>
            <person name="Nagarajan N."/>
            <person name="Lin S.J."/>
            <person name="Korhonen P.K."/>
            <person name="Jex A.R."/>
            <person name="Hall R.S."/>
            <person name="Safavi-Hemami H."/>
            <person name="Kaewkong W."/>
            <person name="Bertrand D."/>
            <person name="Gao S."/>
            <person name="Seet Q."/>
            <person name="Wongkham S."/>
            <person name="Teh B.T."/>
            <person name="Wongkham C."/>
            <person name="Intapan P.M."/>
            <person name="Maleewong W."/>
            <person name="Yang X."/>
            <person name="Hu M."/>
            <person name="Wang Z."/>
            <person name="Hofmann A."/>
            <person name="Sternberg P.W."/>
            <person name="Tan P."/>
            <person name="Wang J."/>
            <person name="Gasser R.B."/>
        </authorList>
    </citation>
    <scope>NUCLEOTIDE SEQUENCE [LARGE SCALE GENOMIC DNA]</scope>
</reference>
<evidence type="ECO:0000256" key="7">
    <source>
        <dbReference type="ARBA" id="ARBA00044064"/>
    </source>
</evidence>
<evidence type="ECO:0000313" key="13">
    <source>
        <dbReference type="EMBL" id="KER29769.1"/>
    </source>
</evidence>
<keyword evidence="2" id="KW-0378">Hydrolase</keyword>